<name>A0ACC3T9C3_LIPKO</name>
<organism evidence="1 2">
    <name type="scientific">Lipomyces kononenkoae</name>
    <name type="common">Yeast</name>
    <dbReference type="NCBI Taxonomy" id="34357"/>
    <lineage>
        <taxon>Eukaryota</taxon>
        <taxon>Fungi</taxon>
        <taxon>Dikarya</taxon>
        <taxon>Ascomycota</taxon>
        <taxon>Saccharomycotina</taxon>
        <taxon>Lipomycetes</taxon>
        <taxon>Lipomycetales</taxon>
        <taxon>Lipomycetaceae</taxon>
        <taxon>Lipomyces</taxon>
    </lineage>
</organism>
<keyword evidence="2" id="KW-1185">Reference proteome</keyword>
<comment type="caution">
    <text evidence="1">The sequence shown here is derived from an EMBL/GenBank/DDBJ whole genome shotgun (WGS) entry which is preliminary data.</text>
</comment>
<dbReference type="Proteomes" id="UP001433508">
    <property type="component" value="Unassembled WGS sequence"/>
</dbReference>
<protein>
    <submittedName>
        <fullName evidence="1">Uncharacterized protein</fullName>
    </submittedName>
</protein>
<dbReference type="EMBL" id="MU971341">
    <property type="protein sequence ID" value="KAK9240201.1"/>
    <property type="molecule type" value="Genomic_DNA"/>
</dbReference>
<evidence type="ECO:0000313" key="2">
    <source>
        <dbReference type="Proteomes" id="UP001433508"/>
    </source>
</evidence>
<sequence length="299" mass="33812">MIHRGHAVTVPAPIMSEIDINSHNGEKVTAFKNLKCELTQLSTFMEPVKDEDIASASERDINWDDTRHSTIVSGLLMVLSGRSVGQLCTSVRYRMATSYPRVEYSSKDSTVTIITCQSSLHANAAQFLQEWIVNGARRELTNQGRDELGNRLRPLFDETLNAVNDEGTESVKKPDGGLDYYRDFRTVTVAAIEVGVSEKYEKLNADVTRWMDEFLCRTGILFSLNETPRFSYPRRQDMNAFSVANDLNPFHNAIVKVGRNQPFGPYPYRGHNWFGSLDSAFIEIFRRDSFTGVVNQLPV</sequence>
<reference evidence="2" key="1">
    <citation type="journal article" date="2024" name="Front. Bioeng. Biotechnol.">
        <title>Genome-scale model development and genomic sequencing of the oleaginous clade Lipomyces.</title>
        <authorList>
            <person name="Czajka J.J."/>
            <person name="Han Y."/>
            <person name="Kim J."/>
            <person name="Mondo S.J."/>
            <person name="Hofstad B.A."/>
            <person name="Robles A."/>
            <person name="Haridas S."/>
            <person name="Riley R."/>
            <person name="LaButti K."/>
            <person name="Pangilinan J."/>
            <person name="Andreopoulos W."/>
            <person name="Lipzen A."/>
            <person name="Yan J."/>
            <person name="Wang M."/>
            <person name="Ng V."/>
            <person name="Grigoriev I.V."/>
            <person name="Spatafora J.W."/>
            <person name="Magnuson J.K."/>
            <person name="Baker S.E."/>
            <person name="Pomraning K.R."/>
        </authorList>
    </citation>
    <scope>NUCLEOTIDE SEQUENCE [LARGE SCALE GENOMIC DNA]</scope>
    <source>
        <strain evidence="2">CBS 7786</strain>
    </source>
</reference>
<evidence type="ECO:0000313" key="1">
    <source>
        <dbReference type="EMBL" id="KAK9240201.1"/>
    </source>
</evidence>
<accession>A0ACC3T9C3</accession>
<gene>
    <name evidence="1" type="ORF">V1525DRAFT_430229</name>
</gene>
<proteinExistence type="predicted"/>